<dbReference type="SMART" id="SM00822">
    <property type="entry name" value="PKS_KR"/>
    <property type="match status" value="1"/>
</dbReference>
<dbReference type="Gene3D" id="3.40.50.720">
    <property type="entry name" value="NAD(P)-binding Rossmann-like Domain"/>
    <property type="match status" value="1"/>
</dbReference>
<evidence type="ECO:0000256" key="1">
    <source>
        <dbReference type="ARBA" id="ARBA00006484"/>
    </source>
</evidence>
<comment type="similarity">
    <text evidence="1 3">Belongs to the short-chain dehydrogenases/reductases (SDR) family.</text>
</comment>
<dbReference type="InterPro" id="IPR020904">
    <property type="entry name" value="Sc_DH/Rdtase_CS"/>
</dbReference>
<evidence type="ECO:0000313" key="5">
    <source>
        <dbReference type="EMBL" id="MEJ2864067.1"/>
    </source>
</evidence>
<evidence type="ECO:0000313" key="6">
    <source>
        <dbReference type="Proteomes" id="UP001369736"/>
    </source>
</evidence>
<dbReference type="RefSeq" id="WP_337705434.1">
    <property type="nucleotide sequence ID" value="NZ_JBBEGM010000010.1"/>
</dbReference>
<organism evidence="5 6">
    <name type="scientific">Actinomycetospora flava</name>
    <dbReference type="NCBI Taxonomy" id="3129232"/>
    <lineage>
        <taxon>Bacteria</taxon>
        <taxon>Bacillati</taxon>
        <taxon>Actinomycetota</taxon>
        <taxon>Actinomycetes</taxon>
        <taxon>Pseudonocardiales</taxon>
        <taxon>Pseudonocardiaceae</taxon>
        <taxon>Actinomycetospora</taxon>
    </lineage>
</organism>
<evidence type="ECO:0000256" key="3">
    <source>
        <dbReference type="RuleBase" id="RU000363"/>
    </source>
</evidence>
<dbReference type="InterPro" id="IPR036291">
    <property type="entry name" value="NAD(P)-bd_dom_sf"/>
</dbReference>
<name>A0ABU8MBQ9_9PSEU</name>
<dbReference type="PANTHER" id="PTHR44196">
    <property type="entry name" value="DEHYDROGENASE/REDUCTASE SDR FAMILY MEMBER 7B"/>
    <property type="match status" value="1"/>
</dbReference>
<proteinExistence type="inferred from homology"/>
<dbReference type="PRINTS" id="PR00081">
    <property type="entry name" value="GDHRDH"/>
</dbReference>
<reference evidence="5 6" key="1">
    <citation type="submission" date="2024-03" db="EMBL/GenBank/DDBJ databases">
        <title>Actinomycetospora sp. OC33-EN07, a novel actinomycete isolated from wild orchid (Aerides multiflora).</title>
        <authorList>
            <person name="Suriyachadkun C."/>
        </authorList>
    </citation>
    <scope>NUCLEOTIDE SEQUENCE [LARGE SCALE GENOMIC DNA]</scope>
    <source>
        <strain evidence="5 6">OC33-EN07</strain>
    </source>
</reference>
<dbReference type="PIRSF" id="PIRSF000126">
    <property type="entry name" value="11-beta-HSD1"/>
    <property type="match status" value="1"/>
</dbReference>
<evidence type="ECO:0000259" key="4">
    <source>
        <dbReference type="SMART" id="SM00822"/>
    </source>
</evidence>
<dbReference type="PRINTS" id="PR00080">
    <property type="entry name" value="SDRFAMILY"/>
</dbReference>
<feature type="domain" description="Ketoreductase" evidence="4">
    <location>
        <begin position="9"/>
        <end position="194"/>
    </location>
</feature>
<protein>
    <submittedName>
        <fullName evidence="5">SDR family NAD(P)-dependent oxidoreductase</fullName>
    </submittedName>
</protein>
<gene>
    <name evidence="5" type="ORF">WCD58_23125</name>
</gene>
<sequence>MLPSPGPDAAVLVTGASSGIGAAIARELARRGHPTLLVARRGDALADLAAELRELSGQDAEVHALDLGADADLAAARALVEDDRVAGVVNAAGFGVTGRVAEIADQQDALDGLVRLNVLALHSLTVAAVGALVRRAAADGRPGAILNVSSITAFQPLPGAASYAASKAFVQSFSEAVHTELSGSGVTLTTVSPGLTRTGFADAAGTDAFDRVPDLLVGEAADVAAAGVAAMVRGDRSVTPGLLNQLSALGGRLAPRTLLLPALDAGMDLYGA</sequence>
<dbReference type="Proteomes" id="UP001369736">
    <property type="component" value="Unassembled WGS sequence"/>
</dbReference>
<accession>A0ABU8MBQ9</accession>
<dbReference type="EMBL" id="JBBEGM010000010">
    <property type="protein sequence ID" value="MEJ2864067.1"/>
    <property type="molecule type" value="Genomic_DNA"/>
</dbReference>
<comment type="caution">
    <text evidence="5">The sequence shown here is derived from an EMBL/GenBank/DDBJ whole genome shotgun (WGS) entry which is preliminary data.</text>
</comment>
<dbReference type="PANTHER" id="PTHR44196:SF2">
    <property type="entry name" value="SHORT-CHAIN DEHYDROGENASE-RELATED"/>
    <property type="match status" value="1"/>
</dbReference>
<dbReference type="SUPFAM" id="SSF51735">
    <property type="entry name" value="NAD(P)-binding Rossmann-fold domains"/>
    <property type="match status" value="1"/>
</dbReference>
<dbReference type="CDD" id="cd05233">
    <property type="entry name" value="SDR_c"/>
    <property type="match status" value="1"/>
</dbReference>
<dbReference type="InterPro" id="IPR002347">
    <property type="entry name" value="SDR_fam"/>
</dbReference>
<evidence type="ECO:0000256" key="2">
    <source>
        <dbReference type="ARBA" id="ARBA00023002"/>
    </source>
</evidence>
<dbReference type="PROSITE" id="PS00061">
    <property type="entry name" value="ADH_SHORT"/>
    <property type="match status" value="1"/>
</dbReference>
<dbReference type="Pfam" id="PF00106">
    <property type="entry name" value="adh_short"/>
    <property type="match status" value="1"/>
</dbReference>
<keyword evidence="6" id="KW-1185">Reference proteome</keyword>
<dbReference type="InterPro" id="IPR057326">
    <property type="entry name" value="KR_dom"/>
</dbReference>
<keyword evidence="2" id="KW-0560">Oxidoreductase</keyword>